<accession>A0A7G5EHD6</accession>
<dbReference type="CDD" id="cd05233">
    <property type="entry name" value="SDR_c"/>
    <property type="match status" value="1"/>
</dbReference>
<evidence type="ECO:0000313" key="3">
    <source>
        <dbReference type="EMBL" id="QMV73411.1"/>
    </source>
</evidence>
<name>A0A7G5EHD6_9BURK</name>
<dbReference type="InterPro" id="IPR002347">
    <property type="entry name" value="SDR_fam"/>
</dbReference>
<dbReference type="PROSITE" id="PS00061">
    <property type="entry name" value="ADH_SHORT"/>
    <property type="match status" value="1"/>
</dbReference>
<evidence type="ECO:0000313" key="4">
    <source>
        <dbReference type="Proteomes" id="UP000515240"/>
    </source>
</evidence>
<comment type="similarity">
    <text evidence="1">Belongs to the short-chain dehydrogenases/reductases (SDR) family.</text>
</comment>
<evidence type="ECO:0000256" key="1">
    <source>
        <dbReference type="ARBA" id="ARBA00006484"/>
    </source>
</evidence>
<dbReference type="PRINTS" id="PR00081">
    <property type="entry name" value="GDHRDH"/>
</dbReference>
<protein>
    <submittedName>
        <fullName evidence="3">SDR family oxidoreductase</fullName>
    </submittedName>
</protein>
<reference evidence="3 4" key="1">
    <citation type="journal article" date="2020" name="G3 (Bethesda)">
        <title>CeMbio - The Caenorhabditis elegans Microbiome Resource.</title>
        <authorList>
            <person name="Dirksen P."/>
            <person name="Assie A."/>
            <person name="Zimmermann J."/>
            <person name="Zhang F."/>
            <person name="Tietje A.M."/>
            <person name="Marsh S.A."/>
            <person name="Felix M.A."/>
            <person name="Shapira M."/>
            <person name="Kaleta C."/>
            <person name="Schulenburg H."/>
            <person name="Samuel B."/>
        </authorList>
    </citation>
    <scope>NUCLEOTIDE SEQUENCE [LARGE SCALE GENOMIC DNA]</scope>
    <source>
        <strain evidence="3 4">BIGb0172</strain>
    </source>
</reference>
<dbReference type="Pfam" id="PF13561">
    <property type="entry name" value="adh_short_C2"/>
    <property type="match status" value="1"/>
</dbReference>
<dbReference type="EMBL" id="CP058554">
    <property type="protein sequence ID" value="QMV73411.1"/>
    <property type="molecule type" value="Genomic_DNA"/>
</dbReference>
<proteinExistence type="inferred from homology"/>
<dbReference type="Gene3D" id="3.40.50.720">
    <property type="entry name" value="NAD(P)-binding Rossmann-like Domain"/>
    <property type="match status" value="1"/>
</dbReference>
<dbReference type="PANTHER" id="PTHR24321:SF8">
    <property type="entry name" value="ESTRADIOL 17-BETA-DEHYDROGENASE 8-RELATED"/>
    <property type="match status" value="1"/>
</dbReference>
<dbReference type="InterPro" id="IPR020904">
    <property type="entry name" value="Sc_DH/Rdtase_CS"/>
</dbReference>
<dbReference type="InterPro" id="IPR036291">
    <property type="entry name" value="NAD(P)-bd_dom_sf"/>
</dbReference>
<dbReference type="GO" id="GO:0016491">
    <property type="term" value="F:oxidoreductase activity"/>
    <property type="evidence" value="ECO:0007669"/>
    <property type="project" value="UniProtKB-KW"/>
</dbReference>
<dbReference type="PANTHER" id="PTHR24321">
    <property type="entry name" value="DEHYDROGENASES, SHORT CHAIN"/>
    <property type="match status" value="1"/>
</dbReference>
<keyword evidence="4" id="KW-1185">Reference proteome</keyword>
<dbReference type="SUPFAM" id="SSF51735">
    <property type="entry name" value="NAD(P)-binding Rossmann-fold domains"/>
    <property type="match status" value="1"/>
</dbReference>
<dbReference type="RefSeq" id="WP_182328021.1">
    <property type="nucleotide sequence ID" value="NZ_CP058554.1"/>
</dbReference>
<dbReference type="PRINTS" id="PR00080">
    <property type="entry name" value="SDRFAMILY"/>
</dbReference>
<dbReference type="KEGG" id="cpis:HS961_11520"/>
<dbReference type="Proteomes" id="UP000515240">
    <property type="component" value="Chromosome"/>
</dbReference>
<keyword evidence="2" id="KW-0560">Oxidoreductase</keyword>
<dbReference type="AlphaFoldDB" id="A0A7G5EHD6"/>
<sequence length="238" mass="24822">MTVPIHDQRILVTGGTSGIGASTALHFAHAGASVLAIGLDAQGPHAPRHPRIACHELDITDSDLLNQTMAALPRLDALVNAAGISRHGDEYQPEAFAQVLQINLVATMQACMAAAPHLQKSRGCIVNVASMYSYFGSKDRPAYSASKGGIVQLTRSLAQTWAEAGVRVNAVAPGWIATPLSEGLMADSEASKAILARTPMQRWGQADEVAAVIAFLCSPAASFVNGAVIPVDGGYLTV</sequence>
<evidence type="ECO:0000256" key="2">
    <source>
        <dbReference type="ARBA" id="ARBA00023002"/>
    </source>
</evidence>
<dbReference type="FunFam" id="3.40.50.720:FF:000084">
    <property type="entry name" value="Short-chain dehydrogenase reductase"/>
    <property type="match status" value="1"/>
</dbReference>
<organism evidence="3 4">
    <name type="scientific">Comamonas piscis</name>
    <dbReference type="NCBI Taxonomy" id="1562974"/>
    <lineage>
        <taxon>Bacteria</taxon>
        <taxon>Pseudomonadati</taxon>
        <taxon>Pseudomonadota</taxon>
        <taxon>Betaproteobacteria</taxon>
        <taxon>Burkholderiales</taxon>
        <taxon>Comamonadaceae</taxon>
        <taxon>Comamonas</taxon>
    </lineage>
</organism>
<gene>
    <name evidence="3" type="ORF">HS961_11520</name>
</gene>